<comment type="cofactor">
    <cofactor evidence="14 15">
        <name>Mn(2+)</name>
        <dbReference type="ChEBI" id="CHEBI:29035"/>
    </cofactor>
    <cofactor evidence="14 15">
        <name>Mg(2+)</name>
        <dbReference type="ChEBI" id="CHEBI:18420"/>
    </cofactor>
    <text evidence="14 15">Manganese or magnesium. Binds 1 divalent metal ion per monomer in the absence of substrate. May bind a second metal ion after substrate binding.</text>
</comment>
<comment type="function">
    <text evidence="3 14 16">Endonuclease that specifically degrades the RNA of RNA-DNA hybrids.</text>
</comment>
<comment type="similarity">
    <text evidence="5 14 16">Belongs to the RNase HII family.</text>
</comment>
<evidence type="ECO:0000256" key="14">
    <source>
        <dbReference type="HAMAP-Rule" id="MF_00052"/>
    </source>
</evidence>
<dbReference type="InterPro" id="IPR012337">
    <property type="entry name" value="RNaseH-like_sf"/>
</dbReference>
<keyword evidence="12 14" id="KW-0378">Hydrolase</keyword>
<evidence type="ECO:0000256" key="5">
    <source>
        <dbReference type="ARBA" id="ARBA00007383"/>
    </source>
</evidence>
<accession>A0ABW2XEN8</accession>
<keyword evidence="9 14" id="KW-0540">Nuclease</keyword>
<dbReference type="CDD" id="cd07182">
    <property type="entry name" value="RNase_HII_bacteria_HII_like"/>
    <property type="match status" value="1"/>
</dbReference>
<evidence type="ECO:0000256" key="15">
    <source>
        <dbReference type="PROSITE-ProRule" id="PRU01319"/>
    </source>
</evidence>
<dbReference type="PROSITE" id="PS51975">
    <property type="entry name" value="RNASE_H_2"/>
    <property type="match status" value="1"/>
</dbReference>
<organism evidence="18 19">
    <name type="scientific">Actinomadura fibrosa</name>
    <dbReference type="NCBI Taxonomy" id="111802"/>
    <lineage>
        <taxon>Bacteria</taxon>
        <taxon>Bacillati</taxon>
        <taxon>Actinomycetota</taxon>
        <taxon>Actinomycetes</taxon>
        <taxon>Streptosporangiales</taxon>
        <taxon>Thermomonosporaceae</taxon>
        <taxon>Actinomadura</taxon>
    </lineage>
</organism>
<dbReference type="RefSeq" id="WP_131757566.1">
    <property type="nucleotide sequence ID" value="NZ_CAACUY010000033.1"/>
</dbReference>
<protein>
    <recommendedName>
        <fullName evidence="7 14">Ribonuclease HII</fullName>
        <shortName evidence="14">RNase HII</shortName>
        <ecNumber evidence="6 14">3.1.26.4</ecNumber>
    </recommendedName>
</protein>
<dbReference type="GO" id="GO:0004523">
    <property type="term" value="F:RNA-DNA hybrid ribonuclease activity"/>
    <property type="evidence" value="ECO:0007669"/>
    <property type="project" value="UniProtKB-EC"/>
</dbReference>
<evidence type="ECO:0000256" key="8">
    <source>
        <dbReference type="ARBA" id="ARBA00022490"/>
    </source>
</evidence>
<evidence type="ECO:0000256" key="1">
    <source>
        <dbReference type="ARBA" id="ARBA00000077"/>
    </source>
</evidence>
<evidence type="ECO:0000256" key="7">
    <source>
        <dbReference type="ARBA" id="ARBA00019179"/>
    </source>
</evidence>
<keyword evidence="10 14" id="KW-0479">Metal-binding</keyword>
<comment type="subcellular location">
    <subcellularLocation>
        <location evidence="4 14">Cytoplasm</location>
    </subcellularLocation>
</comment>
<dbReference type="InterPro" id="IPR036397">
    <property type="entry name" value="RNaseH_sf"/>
</dbReference>
<dbReference type="Gene3D" id="3.30.420.10">
    <property type="entry name" value="Ribonuclease H-like superfamily/Ribonuclease H"/>
    <property type="match status" value="1"/>
</dbReference>
<feature type="binding site" evidence="14 15">
    <location>
        <position position="27"/>
    </location>
    <ligand>
        <name>a divalent metal cation</name>
        <dbReference type="ChEBI" id="CHEBI:60240"/>
    </ligand>
</feature>
<keyword evidence="19" id="KW-1185">Reference proteome</keyword>
<dbReference type="EMBL" id="JBHTGP010000005">
    <property type="protein sequence ID" value="MFD0684933.1"/>
    <property type="molecule type" value="Genomic_DNA"/>
</dbReference>
<evidence type="ECO:0000259" key="17">
    <source>
        <dbReference type="PROSITE" id="PS51975"/>
    </source>
</evidence>
<gene>
    <name evidence="14" type="primary">rnhB</name>
    <name evidence="18" type="ORF">ACFQZM_10515</name>
</gene>
<dbReference type="InterPro" id="IPR024567">
    <property type="entry name" value="RNase_HII/HIII_dom"/>
</dbReference>
<dbReference type="InterPro" id="IPR022898">
    <property type="entry name" value="RNase_HII"/>
</dbReference>
<dbReference type="HAMAP" id="MF_00052_B">
    <property type="entry name" value="RNase_HII_B"/>
    <property type="match status" value="1"/>
</dbReference>
<dbReference type="PANTHER" id="PTHR10954">
    <property type="entry name" value="RIBONUCLEASE H2 SUBUNIT A"/>
    <property type="match status" value="1"/>
</dbReference>
<dbReference type="InterPro" id="IPR001352">
    <property type="entry name" value="RNase_HII/HIII"/>
</dbReference>
<keyword evidence="11 14" id="KW-0255">Endonuclease</keyword>
<evidence type="ECO:0000256" key="6">
    <source>
        <dbReference type="ARBA" id="ARBA00012180"/>
    </source>
</evidence>
<keyword evidence="8 14" id="KW-0963">Cytoplasm</keyword>
<dbReference type="Proteomes" id="UP001597063">
    <property type="component" value="Unassembled WGS sequence"/>
</dbReference>
<feature type="binding site" evidence="14 15">
    <location>
        <position position="28"/>
    </location>
    <ligand>
        <name>a divalent metal cation</name>
        <dbReference type="ChEBI" id="CHEBI:60240"/>
    </ligand>
</feature>
<evidence type="ECO:0000256" key="16">
    <source>
        <dbReference type="RuleBase" id="RU003515"/>
    </source>
</evidence>
<name>A0ABW2XEN8_9ACTN</name>
<evidence type="ECO:0000256" key="4">
    <source>
        <dbReference type="ARBA" id="ARBA00004496"/>
    </source>
</evidence>
<comment type="cofactor">
    <cofactor evidence="2">
        <name>Mg(2+)</name>
        <dbReference type="ChEBI" id="CHEBI:18420"/>
    </cofactor>
</comment>
<evidence type="ECO:0000313" key="19">
    <source>
        <dbReference type="Proteomes" id="UP001597063"/>
    </source>
</evidence>
<dbReference type="Pfam" id="PF01351">
    <property type="entry name" value="RNase_HII"/>
    <property type="match status" value="1"/>
</dbReference>
<dbReference type="EC" id="3.1.26.4" evidence="6 14"/>
<evidence type="ECO:0000256" key="13">
    <source>
        <dbReference type="ARBA" id="ARBA00023211"/>
    </source>
</evidence>
<evidence type="ECO:0000256" key="12">
    <source>
        <dbReference type="ARBA" id="ARBA00022801"/>
    </source>
</evidence>
<reference evidence="19" key="1">
    <citation type="journal article" date="2019" name="Int. J. Syst. Evol. Microbiol.">
        <title>The Global Catalogue of Microorganisms (GCM) 10K type strain sequencing project: providing services to taxonomists for standard genome sequencing and annotation.</title>
        <authorList>
            <consortium name="The Broad Institute Genomics Platform"/>
            <consortium name="The Broad Institute Genome Sequencing Center for Infectious Disease"/>
            <person name="Wu L."/>
            <person name="Ma J."/>
        </authorList>
    </citation>
    <scope>NUCLEOTIDE SEQUENCE [LARGE SCALE GENOMIC DNA]</scope>
    <source>
        <strain evidence="19">JCM 9371</strain>
    </source>
</reference>
<comment type="catalytic activity">
    <reaction evidence="1 14 15 16">
        <text>Endonucleolytic cleavage to 5'-phosphomonoester.</text>
        <dbReference type="EC" id="3.1.26.4"/>
    </reaction>
</comment>
<evidence type="ECO:0000313" key="18">
    <source>
        <dbReference type="EMBL" id="MFD0684933.1"/>
    </source>
</evidence>
<evidence type="ECO:0000256" key="3">
    <source>
        <dbReference type="ARBA" id="ARBA00004065"/>
    </source>
</evidence>
<feature type="domain" description="RNase H type-2" evidence="17">
    <location>
        <begin position="21"/>
        <end position="220"/>
    </location>
</feature>
<evidence type="ECO:0000256" key="11">
    <source>
        <dbReference type="ARBA" id="ARBA00022759"/>
    </source>
</evidence>
<sequence>MAGYAIEEELKAALAEDGRPLSIAGVDEVGRGAWAGPVVVCAAVTDLSPPPVLPGRGKRTVGLTDSKLLTEAHRASFAEILPGWLSGHAIGASSPSEIDEVGMTEALRRAAVRALEALPVPPDVVILDGKHDFLRRPWKVRCEIKADQRSVTVAAASVLAKVHRDRLMADLDTEFPGYGFADSAGYPSPVHQQALKESGPTPHHRMSWSYLDDLPRWRHLKRHRDPLAGEGQLSLI</sequence>
<dbReference type="SUPFAM" id="SSF53098">
    <property type="entry name" value="Ribonuclease H-like"/>
    <property type="match status" value="1"/>
</dbReference>
<dbReference type="PANTHER" id="PTHR10954:SF18">
    <property type="entry name" value="RIBONUCLEASE HII"/>
    <property type="match status" value="1"/>
</dbReference>
<keyword evidence="13 14" id="KW-0464">Manganese</keyword>
<feature type="binding site" evidence="14 15">
    <location>
        <position position="128"/>
    </location>
    <ligand>
        <name>a divalent metal cation</name>
        <dbReference type="ChEBI" id="CHEBI:60240"/>
    </ligand>
</feature>
<evidence type="ECO:0000256" key="10">
    <source>
        <dbReference type="ARBA" id="ARBA00022723"/>
    </source>
</evidence>
<dbReference type="NCBIfam" id="NF000595">
    <property type="entry name" value="PRK00015.1-3"/>
    <property type="match status" value="1"/>
</dbReference>
<proteinExistence type="inferred from homology"/>
<evidence type="ECO:0000256" key="2">
    <source>
        <dbReference type="ARBA" id="ARBA00001946"/>
    </source>
</evidence>
<evidence type="ECO:0000256" key="9">
    <source>
        <dbReference type="ARBA" id="ARBA00022722"/>
    </source>
</evidence>
<comment type="caution">
    <text evidence="18">The sequence shown here is derived from an EMBL/GenBank/DDBJ whole genome shotgun (WGS) entry which is preliminary data.</text>
</comment>